<evidence type="ECO:0000313" key="3">
    <source>
        <dbReference type="Proteomes" id="UP000095192"/>
    </source>
</evidence>
<reference evidence="2 3" key="1">
    <citation type="journal article" date="2016" name="BMC Genomics">
        <title>Comparative genomics reveals Cyclospora cayetanensis possesses coccidia-like metabolism and invasion components but unique surface antigens.</title>
        <authorList>
            <person name="Liu S."/>
            <person name="Wang L."/>
            <person name="Zheng H."/>
            <person name="Xu Z."/>
            <person name="Roellig D.M."/>
            <person name="Li N."/>
            <person name="Frace M.A."/>
            <person name="Tang K."/>
            <person name="Arrowood M.J."/>
            <person name="Moss D.M."/>
            <person name="Zhang L."/>
            <person name="Feng Y."/>
            <person name="Xiao L."/>
        </authorList>
    </citation>
    <scope>NUCLEOTIDE SEQUENCE [LARGE SCALE GENOMIC DNA]</scope>
    <source>
        <strain evidence="2 3">CHN_HEN01</strain>
    </source>
</reference>
<feature type="region of interest" description="Disordered" evidence="1">
    <location>
        <begin position="44"/>
        <end position="80"/>
    </location>
</feature>
<protein>
    <submittedName>
        <fullName evidence="2">Uncharacterized protein</fullName>
    </submittedName>
</protein>
<dbReference type="EMBL" id="JROU02001292">
    <property type="protein sequence ID" value="OEH76877.1"/>
    <property type="molecule type" value="Genomic_DNA"/>
</dbReference>
<keyword evidence="3" id="KW-1185">Reference proteome</keyword>
<dbReference type="VEuPathDB" id="ToxoDB:cyc_04472"/>
<dbReference type="AlphaFoldDB" id="A0A1D3D0A0"/>
<organism evidence="2 3">
    <name type="scientific">Cyclospora cayetanensis</name>
    <dbReference type="NCBI Taxonomy" id="88456"/>
    <lineage>
        <taxon>Eukaryota</taxon>
        <taxon>Sar</taxon>
        <taxon>Alveolata</taxon>
        <taxon>Apicomplexa</taxon>
        <taxon>Conoidasida</taxon>
        <taxon>Coccidia</taxon>
        <taxon>Eucoccidiorida</taxon>
        <taxon>Eimeriorina</taxon>
        <taxon>Eimeriidae</taxon>
        <taxon>Cyclospora</taxon>
    </lineage>
</organism>
<sequence>MAKAAGDQGPPVKGNIWRTSRGGLHAAKAVKRCELPVGSKLGKVSKKGLREQGPPSLIPKAKFKAPKRKGSVDKRPKAPLLKGRLTIPDIRDFQELVDAPEGPDSARAFKEPAQAVSSHVEATVVEAQKANAKEKKHFWRDSTNRSLLRVLQRQLGKGAPPASGVPSQEDGTPDMQRETHQAAVDFIRASLIASGGAHRKGTSLEKMERAKPRRTRL</sequence>
<feature type="region of interest" description="Disordered" evidence="1">
    <location>
        <begin position="194"/>
        <end position="217"/>
    </location>
</feature>
<dbReference type="InParanoid" id="A0A1D3D0A0"/>
<gene>
    <name evidence="2" type="ORF">cyc_04472</name>
</gene>
<feature type="region of interest" description="Disordered" evidence="1">
    <location>
        <begin position="1"/>
        <end position="20"/>
    </location>
</feature>
<dbReference type="Proteomes" id="UP000095192">
    <property type="component" value="Unassembled WGS sequence"/>
</dbReference>
<evidence type="ECO:0000256" key="1">
    <source>
        <dbReference type="SAM" id="MobiDB-lite"/>
    </source>
</evidence>
<comment type="caution">
    <text evidence="2">The sequence shown here is derived from an EMBL/GenBank/DDBJ whole genome shotgun (WGS) entry which is preliminary data.</text>
</comment>
<accession>A0A1D3D0A0</accession>
<proteinExistence type="predicted"/>
<feature type="region of interest" description="Disordered" evidence="1">
    <location>
        <begin position="153"/>
        <end position="181"/>
    </location>
</feature>
<name>A0A1D3D0A0_9EIME</name>
<evidence type="ECO:0000313" key="2">
    <source>
        <dbReference type="EMBL" id="OEH76877.1"/>
    </source>
</evidence>